<dbReference type="Pfam" id="PF05175">
    <property type="entry name" value="MTS"/>
    <property type="match status" value="1"/>
</dbReference>
<dbReference type="GO" id="GO:0003676">
    <property type="term" value="F:nucleic acid binding"/>
    <property type="evidence" value="ECO:0007669"/>
    <property type="project" value="InterPro"/>
</dbReference>
<keyword evidence="3 5" id="KW-0949">S-adenosyl-L-methionine</keyword>
<dbReference type="InterPro" id="IPR040758">
    <property type="entry name" value="PrmC_N"/>
</dbReference>
<dbReference type="SUPFAM" id="SSF53335">
    <property type="entry name" value="S-adenosyl-L-methionine-dependent methyltransferases"/>
    <property type="match status" value="1"/>
</dbReference>
<gene>
    <name evidence="5" type="primary">prmC</name>
    <name evidence="8" type="ORF">FD04_GL002277</name>
</gene>
<evidence type="ECO:0000256" key="1">
    <source>
        <dbReference type="ARBA" id="ARBA00022603"/>
    </source>
</evidence>
<reference evidence="8 9" key="1">
    <citation type="journal article" date="2015" name="Genome Announc.">
        <title>Expanding the biotechnology potential of lactobacilli through comparative genomics of 213 strains and associated genera.</title>
        <authorList>
            <person name="Sun Z."/>
            <person name="Harris H.M."/>
            <person name="McCann A."/>
            <person name="Guo C."/>
            <person name="Argimon S."/>
            <person name="Zhang W."/>
            <person name="Yang X."/>
            <person name="Jeffery I.B."/>
            <person name="Cooney J.C."/>
            <person name="Kagawa T.F."/>
            <person name="Liu W."/>
            <person name="Song Y."/>
            <person name="Salvetti E."/>
            <person name="Wrobel A."/>
            <person name="Rasinkangas P."/>
            <person name="Parkhill J."/>
            <person name="Rea M.C."/>
            <person name="O'Sullivan O."/>
            <person name="Ritari J."/>
            <person name="Douillard F.P."/>
            <person name="Paul Ross R."/>
            <person name="Yang R."/>
            <person name="Briner A.E."/>
            <person name="Felis G.E."/>
            <person name="de Vos W.M."/>
            <person name="Barrangou R."/>
            <person name="Klaenhammer T.R."/>
            <person name="Caufield P.W."/>
            <person name="Cui Y."/>
            <person name="Zhang H."/>
            <person name="O'Toole P.W."/>
        </authorList>
    </citation>
    <scope>NUCLEOTIDE SEQUENCE [LARGE SCALE GENOMIC DNA]</scope>
    <source>
        <strain evidence="8 9">DSM 19909</strain>
    </source>
</reference>
<protein>
    <recommendedName>
        <fullName evidence="5">Release factor glutamine methyltransferase</fullName>
        <shortName evidence="5">RF MTase</shortName>
        <ecNumber evidence="5">2.1.1.297</ecNumber>
    </recommendedName>
    <alternativeName>
        <fullName evidence="5">N5-glutamine methyltransferase PrmC</fullName>
    </alternativeName>
    <alternativeName>
        <fullName evidence="5">Protein-(glutamine-N5) MTase PrmC</fullName>
    </alternativeName>
    <alternativeName>
        <fullName evidence="5">Protein-glutamine N-methyltransferase PrmC</fullName>
    </alternativeName>
</protein>
<dbReference type="PROSITE" id="PS00092">
    <property type="entry name" value="N6_MTASE"/>
    <property type="match status" value="1"/>
</dbReference>
<feature type="binding site" evidence="5">
    <location>
        <begin position="120"/>
        <end position="124"/>
    </location>
    <ligand>
        <name>S-adenosyl-L-methionine</name>
        <dbReference type="ChEBI" id="CHEBI:59789"/>
    </ligand>
</feature>
<dbReference type="HAMAP" id="MF_02126">
    <property type="entry name" value="RF_methyltr_PrmC"/>
    <property type="match status" value="1"/>
</dbReference>
<dbReference type="PANTHER" id="PTHR18895:SF74">
    <property type="entry name" value="MTRF1L RELEASE FACTOR GLUTAMINE METHYLTRANSFERASE"/>
    <property type="match status" value="1"/>
</dbReference>
<dbReference type="Proteomes" id="UP000051160">
    <property type="component" value="Unassembled WGS sequence"/>
</dbReference>
<dbReference type="EC" id="2.1.1.297" evidence="5"/>
<dbReference type="EMBL" id="AZEE01000010">
    <property type="protein sequence ID" value="KRK99460.1"/>
    <property type="molecule type" value="Genomic_DNA"/>
</dbReference>
<dbReference type="NCBIfam" id="TIGR03534">
    <property type="entry name" value="RF_mod_PrmC"/>
    <property type="match status" value="1"/>
</dbReference>
<dbReference type="GO" id="GO:0032259">
    <property type="term" value="P:methylation"/>
    <property type="evidence" value="ECO:0007669"/>
    <property type="project" value="UniProtKB-KW"/>
</dbReference>
<dbReference type="RefSeq" id="WP_054701845.1">
    <property type="nucleotide sequence ID" value="NZ_AZEE01000010.1"/>
</dbReference>
<dbReference type="InterPro" id="IPR004556">
    <property type="entry name" value="HemK-like"/>
</dbReference>
<feature type="binding site" evidence="5">
    <location>
        <position position="143"/>
    </location>
    <ligand>
        <name>S-adenosyl-L-methionine</name>
        <dbReference type="ChEBI" id="CHEBI:59789"/>
    </ligand>
</feature>
<evidence type="ECO:0000256" key="5">
    <source>
        <dbReference type="HAMAP-Rule" id="MF_02126"/>
    </source>
</evidence>
<evidence type="ECO:0000313" key="9">
    <source>
        <dbReference type="Proteomes" id="UP000051160"/>
    </source>
</evidence>
<keyword evidence="1 5" id="KW-0489">Methyltransferase</keyword>
<feature type="binding site" evidence="5">
    <location>
        <position position="185"/>
    </location>
    <ligand>
        <name>S-adenosyl-L-methionine</name>
        <dbReference type="ChEBI" id="CHEBI:59789"/>
    </ligand>
</feature>
<dbReference type="AlphaFoldDB" id="A0A0R1M2D9"/>
<comment type="similarity">
    <text evidence="5">Belongs to the protein N5-glutamine methyltransferase family. PrmC subfamily.</text>
</comment>
<dbReference type="PATRIC" id="fig|1423776.4.peg.2307"/>
<dbReference type="OrthoDB" id="9800643at2"/>
<accession>A0A0R1M2D9</accession>
<feature type="domain" description="Methyltransferase small" evidence="6">
    <location>
        <begin position="112"/>
        <end position="200"/>
    </location>
</feature>
<feature type="domain" description="Release factor glutamine methyltransferase N-terminal" evidence="7">
    <location>
        <begin position="8"/>
        <end position="76"/>
    </location>
</feature>
<dbReference type="GO" id="GO:0102559">
    <property type="term" value="F:peptide chain release factor N(5)-glutamine methyltransferase activity"/>
    <property type="evidence" value="ECO:0007669"/>
    <property type="project" value="UniProtKB-EC"/>
</dbReference>
<sequence length="280" mass="30939">MAKRTYFEALKWASLFIQARGLDESAAQYLMLGLSNLDQTHLLLNYRQPMPAALQDAYENAIYQYGEGVPPQYLLGKASFYGREFVVNSSVLIPRQETEELVDWVLTTCTDSGLNVLDVGTGSGAIGLTLKAQRPDWQVTLSDLSLAALEVARTNASQLALAVQFAEGDLLTPLKGQPIDVIVSNPPYIAQSERVDMDQAVLKSEPQMALFADHDGLAIYERLAAQLKVGFLSPKHLFLEFGFKQRAALTALFTATFPTAKVESRQDIAGHDRMLHVQFE</sequence>
<evidence type="ECO:0000259" key="6">
    <source>
        <dbReference type="Pfam" id="PF05175"/>
    </source>
</evidence>
<dbReference type="NCBIfam" id="TIGR00536">
    <property type="entry name" value="hemK_fam"/>
    <property type="match status" value="1"/>
</dbReference>
<name>A0A0R1M2D9_9LACO</name>
<evidence type="ECO:0000259" key="7">
    <source>
        <dbReference type="Pfam" id="PF17827"/>
    </source>
</evidence>
<dbReference type="CDD" id="cd02440">
    <property type="entry name" value="AdoMet_MTases"/>
    <property type="match status" value="1"/>
</dbReference>
<evidence type="ECO:0000256" key="4">
    <source>
        <dbReference type="ARBA" id="ARBA00048391"/>
    </source>
</evidence>
<dbReference type="Gene3D" id="1.10.8.10">
    <property type="entry name" value="DNA helicase RuvA subunit, C-terminal domain"/>
    <property type="match status" value="1"/>
</dbReference>
<dbReference type="InterPro" id="IPR019874">
    <property type="entry name" value="RF_methyltr_PrmC"/>
</dbReference>
<dbReference type="Pfam" id="PF17827">
    <property type="entry name" value="PrmC_N"/>
    <property type="match status" value="1"/>
</dbReference>
<keyword evidence="9" id="KW-1185">Reference proteome</keyword>
<proteinExistence type="inferred from homology"/>
<organism evidence="8 9">
    <name type="scientific">Secundilactobacillus odoratitofui DSM 19909 = JCM 15043</name>
    <dbReference type="NCBI Taxonomy" id="1423776"/>
    <lineage>
        <taxon>Bacteria</taxon>
        <taxon>Bacillati</taxon>
        <taxon>Bacillota</taxon>
        <taxon>Bacilli</taxon>
        <taxon>Lactobacillales</taxon>
        <taxon>Lactobacillaceae</taxon>
        <taxon>Secundilactobacillus</taxon>
    </lineage>
</organism>
<evidence type="ECO:0000256" key="3">
    <source>
        <dbReference type="ARBA" id="ARBA00022691"/>
    </source>
</evidence>
<evidence type="ECO:0000313" key="8">
    <source>
        <dbReference type="EMBL" id="KRK99460.1"/>
    </source>
</evidence>
<dbReference type="InterPro" id="IPR007848">
    <property type="entry name" value="Small_mtfrase_dom"/>
</dbReference>
<dbReference type="Gene3D" id="3.40.50.150">
    <property type="entry name" value="Vaccinia Virus protein VP39"/>
    <property type="match status" value="1"/>
</dbReference>
<comment type="caution">
    <text evidence="8">The sequence shown here is derived from an EMBL/GenBank/DDBJ whole genome shotgun (WGS) entry which is preliminary data.</text>
</comment>
<dbReference type="InterPro" id="IPR029063">
    <property type="entry name" value="SAM-dependent_MTases_sf"/>
</dbReference>
<dbReference type="InterPro" id="IPR002052">
    <property type="entry name" value="DNA_methylase_N6_adenine_CS"/>
</dbReference>
<dbReference type="InterPro" id="IPR050320">
    <property type="entry name" value="N5-glutamine_MTase"/>
</dbReference>
<comment type="caution">
    <text evidence="5">Lacks conserved residue(s) required for the propagation of feature annotation.</text>
</comment>
<feature type="binding site" evidence="5">
    <location>
        <begin position="185"/>
        <end position="188"/>
    </location>
    <ligand>
        <name>substrate</name>
    </ligand>
</feature>
<comment type="function">
    <text evidence="5">Methylates the class 1 translation termination release factors RF1/PrfA and RF2/PrfB on the glutamine residue of the universally conserved GGQ motif.</text>
</comment>
<keyword evidence="2 5" id="KW-0808">Transferase</keyword>
<dbReference type="STRING" id="1423776.FD04_GL002277"/>
<dbReference type="PANTHER" id="PTHR18895">
    <property type="entry name" value="HEMK METHYLTRANSFERASE"/>
    <property type="match status" value="1"/>
</dbReference>
<comment type="catalytic activity">
    <reaction evidence="4 5">
        <text>L-glutaminyl-[peptide chain release factor] + S-adenosyl-L-methionine = N(5)-methyl-L-glutaminyl-[peptide chain release factor] + S-adenosyl-L-homocysteine + H(+)</text>
        <dbReference type="Rhea" id="RHEA:42896"/>
        <dbReference type="Rhea" id="RHEA-COMP:10271"/>
        <dbReference type="Rhea" id="RHEA-COMP:10272"/>
        <dbReference type="ChEBI" id="CHEBI:15378"/>
        <dbReference type="ChEBI" id="CHEBI:30011"/>
        <dbReference type="ChEBI" id="CHEBI:57856"/>
        <dbReference type="ChEBI" id="CHEBI:59789"/>
        <dbReference type="ChEBI" id="CHEBI:61891"/>
        <dbReference type="EC" id="2.1.1.297"/>
    </reaction>
</comment>
<evidence type="ECO:0000256" key="2">
    <source>
        <dbReference type="ARBA" id="ARBA00022679"/>
    </source>
</evidence>